<evidence type="ECO:0000259" key="5">
    <source>
        <dbReference type="PROSITE" id="PS51671"/>
    </source>
</evidence>
<dbReference type="InterPro" id="IPR036477">
    <property type="entry name" value="Formyl_transf_N_sf"/>
</dbReference>
<dbReference type="AlphaFoldDB" id="A0A8F9TV68"/>
<comment type="catalytic activity">
    <reaction evidence="3">
        <text>(6R)-10-formyltetrahydrofolate + H2O = (6S)-5,6,7,8-tetrahydrofolate + formate + H(+)</text>
        <dbReference type="Rhea" id="RHEA:19833"/>
        <dbReference type="ChEBI" id="CHEBI:15377"/>
        <dbReference type="ChEBI" id="CHEBI:15378"/>
        <dbReference type="ChEBI" id="CHEBI:15740"/>
        <dbReference type="ChEBI" id="CHEBI:57453"/>
        <dbReference type="ChEBI" id="CHEBI:195366"/>
        <dbReference type="EC" id="3.5.1.10"/>
    </reaction>
</comment>
<evidence type="ECO:0000256" key="4">
    <source>
        <dbReference type="NCBIfam" id="TIGR00655"/>
    </source>
</evidence>
<name>A0A8F9TV68_9BACT</name>
<proteinExistence type="inferred from homology"/>
<dbReference type="Pfam" id="PF00551">
    <property type="entry name" value="Formyl_trans_N"/>
    <property type="match status" value="1"/>
</dbReference>
<dbReference type="GO" id="GO:0008864">
    <property type="term" value="F:formyltetrahydrofolate deformylase activity"/>
    <property type="evidence" value="ECO:0007669"/>
    <property type="project" value="UniProtKB-UniRule"/>
</dbReference>
<evidence type="ECO:0000313" key="7">
    <source>
        <dbReference type="Proteomes" id="UP000825051"/>
    </source>
</evidence>
<protein>
    <recommendedName>
        <fullName evidence="3 4">Formyltetrahydrofolate deformylase</fullName>
        <ecNumber evidence="3 4">3.5.1.10</ecNumber>
    </recommendedName>
    <alternativeName>
        <fullName evidence="3">Formyl-FH(4) hydrolase</fullName>
    </alternativeName>
</protein>
<feature type="domain" description="ACT" evidence="5">
    <location>
        <begin position="10"/>
        <end position="93"/>
    </location>
</feature>
<dbReference type="PRINTS" id="PR01575">
    <property type="entry name" value="FFH4HYDRLASE"/>
</dbReference>
<evidence type="ECO:0000256" key="2">
    <source>
        <dbReference type="ARBA" id="ARBA00022801"/>
    </source>
</evidence>
<reference evidence="6" key="1">
    <citation type="submission" date="2021-08" db="EMBL/GenBank/DDBJ databases">
        <title>Genome of a novel bacterium of the phylum Verrucomicrobia, Oleiharenicola sp. KSB-15.</title>
        <authorList>
            <person name="Chung J.-H."/>
            <person name="Ahn J.-H."/>
            <person name="Yoon Y."/>
            <person name="Kim D.-Y."/>
            <person name="An S.-H."/>
            <person name="Park I."/>
            <person name="Yeon J."/>
        </authorList>
    </citation>
    <scope>NUCLEOTIDE SEQUENCE</scope>
    <source>
        <strain evidence="6">KSB-15</strain>
    </source>
</reference>
<dbReference type="CDD" id="cd04875">
    <property type="entry name" value="ACT_F4HF-DF"/>
    <property type="match status" value="1"/>
</dbReference>
<dbReference type="KEGG" id="ole:K0B96_04360"/>
<dbReference type="InterPro" id="IPR002376">
    <property type="entry name" value="Formyl_transf_N"/>
</dbReference>
<dbReference type="Pfam" id="PF01842">
    <property type="entry name" value="ACT"/>
    <property type="match status" value="1"/>
</dbReference>
<dbReference type="PROSITE" id="PS51671">
    <property type="entry name" value="ACT"/>
    <property type="match status" value="1"/>
</dbReference>
<sequence>MSASAQARLRLIASCPDRTGIVARVATFLAERGASITEAAQYNDPRSEMFFMRSEFVIGGDAEVLARLEKEFQPIGTEMKMAWRMVDAQRRQRVVLLVSKFDHCLAYLLHRRKVGDLEFDVPCVISNHEDLRSLVEWYGIPYHYVPVPKESAGKQAALEKTAQLISEAEPDTIVLARYMQIFPPWLCERYRHRVINIHHSFLPSFVGGKPYHQAEERGVKLIGATCHYVTEELDAGPIIEQDVVRIRHSDTIKDMMRLGKDVENAVLSRGLRYHLEDRVLVHGNKTILFSG</sequence>
<dbReference type="UniPathway" id="UPA00074">
    <property type="reaction ID" value="UER00170"/>
</dbReference>
<dbReference type="PIRSF" id="PIRSF036480">
    <property type="entry name" value="FormyFH4_hydr"/>
    <property type="match status" value="1"/>
</dbReference>
<comment type="function">
    <text evidence="3">Catalyzes the hydrolysis of 10-formyltetrahydrofolate (formyl-FH4) to formate and tetrahydrofolate (FH4).</text>
</comment>
<dbReference type="PANTHER" id="PTHR42706:SF1">
    <property type="entry name" value="FORMYLTETRAHYDROFOLATE DEFORMYLASE 2, MITOCHONDRIAL"/>
    <property type="match status" value="1"/>
</dbReference>
<evidence type="ECO:0000256" key="1">
    <source>
        <dbReference type="ARBA" id="ARBA00022563"/>
    </source>
</evidence>
<dbReference type="CDD" id="cd08648">
    <property type="entry name" value="FMT_core_Formyl-FH4-Hydrolase_C"/>
    <property type="match status" value="1"/>
</dbReference>
<dbReference type="InterPro" id="IPR045865">
    <property type="entry name" value="ACT-like_dom_sf"/>
</dbReference>
<keyword evidence="3" id="KW-0658">Purine biosynthesis</keyword>
<dbReference type="GO" id="GO:0006189">
    <property type="term" value="P:'de novo' IMP biosynthetic process"/>
    <property type="evidence" value="ECO:0007669"/>
    <property type="project" value="UniProtKB-UniRule"/>
</dbReference>
<dbReference type="EC" id="3.5.1.10" evidence="3 4"/>
<keyword evidence="2 3" id="KW-0378">Hydrolase</keyword>
<dbReference type="NCBIfam" id="TIGR00655">
    <property type="entry name" value="PurU"/>
    <property type="match status" value="1"/>
</dbReference>
<keyword evidence="1 3" id="KW-0554">One-carbon metabolism</keyword>
<organism evidence="6 7">
    <name type="scientific">Horticoccus luteus</name>
    <dbReference type="NCBI Taxonomy" id="2862869"/>
    <lineage>
        <taxon>Bacteria</taxon>
        <taxon>Pseudomonadati</taxon>
        <taxon>Verrucomicrobiota</taxon>
        <taxon>Opitutia</taxon>
        <taxon>Opitutales</taxon>
        <taxon>Opitutaceae</taxon>
        <taxon>Horticoccus</taxon>
    </lineage>
</organism>
<feature type="active site" evidence="3">
    <location>
        <position position="234"/>
    </location>
</feature>
<evidence type="ECO:0000313" key="6">
    <source>
        <dbReference type="EMBL" id="QYM79859.1"/>
    </source>
</evidence>
<dbReference type="HAMAP" id="MF_01927">
    <property type="entry name" value="PurU"/>
    <property type="match status" value="1"/>
</dbReference>
<dbReference type="PANTHER" id="PTHR42706">
    <property type="entry name" value="FORMYLTETRAHYDROFOLATE DEFORMYLASE"/>
    <property type="match status" value="1"/>
</dbReference>
<dbReference type="GO" id="GO:0006730">
    <property type="term" value="P:one-carbon metabolic process"/>
    <property type="evidence" value="ECO:0007669"/>
    <property type="project" value="UniProtKB-KW"/>
</dbReference>
<accession>A0A8F9TV68</accession>
<dbReference type="InterPro" id="IPR002912">
    <property type="entry name" value="ACT_dom"/>
</dbReference>
<dbReference type="RefSeq" id="WP_220164256.1">
    <property type="nucleotide sequence ID" value="NZ_CP080507.1"/>
</dbReference>
<dbReference type="InterPro" id="IPR044074">
    <property type="entry name" value="PurU_ACT"/>
</dbReference>
<dbReference type="InterPro" id="IPR041729">
    <property type="entry name" value="Formyl-FH4-Hydrolase_C"/>
</dbReference>
<comment type="similarity">
    <text evidence="3">Belongs to the PurU family.</text>
</comment>
<gene>
    <name evidence="3 6" type="primary">purU</name>
    <name evidence="6" type="ORF">K0B96_04360</name>
</gene>
<dbReference type="EMBL" id="CP080507">
    <property type="protein sequence ID" value="QYM79859.1"/>
    <property type="molecule type" value="Genomic_DNA"/>
</dbReference>
<keyword evidence="7" id="KW-1185">Reference proteome</keyword>
<dbReference type="SUPFAM" id="SSF53328">
    <property type="entry name" value="Formyltransferase"/>
    <property type="match status" value="1"/>
</dbReference>
<dbReference type="Gene3D" id="3.40.50.170">
    <property type="entry name" value="Formyl transferase, N-terminal domain"/>
    <property type="match status" value="1"/>
</dbReference>
<dbReference type="Proteomes" id="UP000825051">
    <property type="component" value="Chromosome"/>
</dbReference>
<dbReference type="SUPFAM" id="SSF55021">
    <property type="entry name" value="ACT-like"/>
    <property type="match status" value="1"/>
</dbReference>
<dbReference type="Gene3D" id="3.30.70.260">
    <property type="match status" value="1"/>
</dbReference>
<evidence type="ECO:0000256" key="3">
    <source>
        <dbReference type="HAMAP-Rule" id="MF_01927"/>
    </source>
</evidence>
<dbReference type="NCBIfam" id="NF004684">
    <property type="entry name" value="PRK06027.1"/>
    <property type="match status" value="1"/>
</dbReference>
<dbReference type="InterPro" id="IPR004810">
    <property type="entry name" value="PurU"/>
</dbReference>
<comment type="pathway">
    <text evidence="3">Purine metabolism; IMP biosynthesis via de novo pathway; formate from 10-formyl-5,6,7,8-tetrahydrofolate: step 1/1.</text>
</comment>